<dbReference type="RefSeq" id="WP_004913315.1">
    <property type="nucleotide sequence ID" value="NZ_MPLS01000005.1"/>
</dbReference>
<dbReference type="GO" id="GO:0005886">
    <property type="term" value="C:plasma membrane"/>
    <property type="evidence" value="ECO:0007669"/>
    <property type="project" value="UniProtKB-SubCell"/>
</dbReference>
<evidence type="ECO:0000256" key="6">
    <source>
        <dbReference type="ARBA" id="ARBA00023136"/>
    </source>
</evidence>
<dbReference type="PANTHER" id="PTHR30353:SF0">
    <property type="entry name" value="TRANSMEMBRANE PROTEIN"/>
    <property type="match status" value="1"/>
</dbReference>
<gene>
    <name evidence="9" type="ORF">BMR96_02275</name>
</gene>
<comment type="subcellular location">
    <subcellularLocation>
        <location evidence="1 7">Cell membrane</location>
        <topology evidence="1 7">Multi-pass membrane protein</topology>
    </subcellularLocation>
</comment>
<dbReference type="PANTHER" id="PTHR30353">
    <property type="entry name" value="INNER MEMBRANE PROTEIN DEDA-RELATED"/>
    <property type="match status" value="1"/>
</dbReference>
<dbReference type="InterPro" id="IPR032818">
    <property type="entry name" value="DedA-like"/>
</dbReference>
<evidence type="ECO:0000256" key="5">
    <source>
        <dbReference type="ARBA" id="ARBA00022989"/>
    </source>
</evidence>
<dbReference type="EMBL" id="MPLS01000005">
    <property type="protein sequence ID" value="ORI98327.1"/>
    <property type="molecule type" value="Genomic_DNA"/>
</dbReference>
<dbReference type="STRING" id="33968.BMS77_03910"/>
<dbReference type="Pfam" id="PF09335">
    <property type="entry name" value="VTT_dom"/>
    <property type="match status" value="1"/>
</dbReference>
<accession>A0A1X0VF12</accession>
<feature type="transmembrane region" description="Helical" evidence="7">
    <location>
        <begin position="155"/>
        <end position="177"/>
    </location>
</feature>
<evidence type="ECO:0000256" key="4">
    <source>
        <dbReference type="ARBA" id="ARBA00022692"/>
    </source>
</evidence>
<evidence type="ECO:0000256" key="7">
    <source>
        <dbReference type="RuleBase" id="RU367016"/>
    </source>
</evidence>
<dbReference type="eggNOG" id="COG0586">
    <property type="taxonomic scope" value="Bacteria"/>
</dbReference>
<protein>
    <submittedName>
        <fullName evidence="9">Alkaline phosphatase</fullName>
    </submittedName>
</protein>
<evidence type="ECO:0000313" key="10">
    <source>
        <dbReference type="Proteomes" id="UP000192288"/>
    </source>
</evidence>
<dbReference type="Proteomes" id="UP000192288">
    <property type="component" value="Unassembled WGS sequence"/>
</dbReference>
<feature type="transmembrane region" description="Helical" evidence="7">
    <location>
        <begin position="183"/>
        <end position="203"/>
    </location>
</feature>
<dbReference type="AlphaFoldDB" id="A0A1X0VF12"/>
<keyword evidence="5 7" id="KW-1133">Transmembrane helix</keyword>
<comment type="similarity">
    <text evidence="2 7">Belongs to the DedA family.</text>
</comment>
<evidence type="ECO:0000313" key="9">
    <source>
        <dbReference type="EMBL" id="ORI98327.1"/>
    </source>
</evidence>
<feature type="domain" description="VTT" evidence="8">
    <location>
        <begin position="47"/>
        <end position="176"/>
    </location>
</feature>
<evidence type="ECO:0000259" key="8">
    <source>
        <dbReference type="Pfam" id="PF09335"/>
    </source>
</evidence>
<feature type="transmembrane region" description="Helical" evidence="7">
    <location>
        <begin position="69"/>
        <end position="90"/>
    </location>
</feature>
<keyword evidence="4 7" id="KW-0812">Transmembrane</keyword>
<evidence type="ECO:0000256" key="2">
    <source>
        <dbReference type="ARBA" id="ARBA00010792"/>
    </source>
</evidence>
<organism evidence="9 10">
    <name type="scientific">Leuconostoc pseudomesenteroides</name>
    <dbReference type="NCBI Taxonomy" id="33968"/>
    <lineage>
        <taxon>Bacteria</taxon>
        <taxon>Bacillati</taxon>
        <taxon>Bacillota</taxon>
        <taxon>Bacilli</taxon>
        <taxon>Lactobacillales</taxon>
        <taxon>Lactobacillaceae</taxon>
        <taxon>Leuconostoc</taxon>
    </lineage>
</organism>
<feature type="transmembrane region" description="Helical" evidence="7">
    <location>
        <begin position="125"/>
        <end position="146"/>
    </location>
</feature>
<proteinExistence type="inferred from homology"/>
<evidence type="ECO:0000256" key="1">
    <source>
        <dbReference type="ARBA" id="ARBA00004651"/>
    </source>
</evidence>
<evidence type="ECO:0000256" key="3">
    <source>
        <dbReference type="ARBA" id="ARBA00022475"/>
    </source>
</evidence>
<name>A0A1X0VF12_LEUPS</name>
<comment type="caution">
    <text evidence="9">The sequence shown here is derived from an EMBL/GenBank/DDBJ whole genome shotgun (WGS) entry which is preliminary data.</text>
</comment>
<reference evidence="9 10" key="1">
    <citation type="journal article" date="2017" name="Front. Microbiol.">
        <title>Genomic Characterization of Dairy Associated Leuconostoc Species and Diversity of Leuconostocs in Undefined Mixed Mesophilic Starter Cultures.</title>
        <authorList>
            <person name="Frantzen C.A."/>
            <person name="Kot W."/>
            <person name="Pedersen T.B."/>
            <person name="Ardo Y.M."/>
            <person name="Broadbent J.R."/>
            <person name="Neve H."/>
            <person name="Hansen L.H."/>
            <person name="Dal Bello F."/>
            <person name="Ostlie H.M."/>
            <person name="Kleppen H.P."/>
            <person name="Vogensen F.K."/>
            <person name="Holo H."/>
        </authorList>
    </citation>
    <scope>NUCLEOTIDE SEQUENCE [LARGE SCALE GENOMIC DNA]</scope>
    <source>
        <strain evidence="9 10">LMGCF08</strain>
    </source>
</reference>
<keyword evidence="6 7" id="KW-0472">Membrane</keyword>
<sequence length="219" mass="24343">MFLNSLTALPNWLEHLIASDHHFTLAAFGIMFVLIFIETAGIVTGFIPGDTILITVGSLAGAHHNIGELLLVIGIFAIASFLGDAVNYWLGAFITTQVAKIPWVKKYSHSSLTDEIAKDFHPKRWLLFVVLGRFLPFIRVAVPLLAHRLGLAFPVYLRMAAFASILWSASIVSIGYFVGHLEIPKSVTVTIFIVIAVIAITVLRMQKFRNWILALFTRK</sequence>
<keyword evidence="3 7" id="KW-1003">Cell membrane</keyword>
<dbReference type="InterPro" id="IPR032816">
    <property type="entry name" value="VTT_dom"/>
</dbReference>
<feature type="transmembrane region" description="Helical" evidence="7">
    <location>
        <begin position="23"/>
        <end position="48"/>
    </location>
</feature>